<evidence type="ECO:0000313" key="6">
    <source>
        <dbReference type="Proteomes" id="UP000316426"/>
    </source>
</evidence>
<sequence length="160" mass="18293">MPASSLKSDLRKRDGFDSPEQEAMLSVLRLSDRFSNRLGRLFREYGLTSSQYNVLRILRGEGKPLPSLEVADRMIQVVPAITGLIDRLEKQGLVSRERSAEDRRVVYVEITKRGLAVLAKIDDPLYELHRKLLGKMPRKELAELIRLLCRARESFEAAEV</sequence>
<evidence type="ECO:0000256" key="1">
    <source>
        <dbReference type="ARBA" id="ARBA00023015"/>
    </source>
</evidence>
<dbReference type="AlphaFoldDB" id="A0A518K6Q8"/>
<evidence type="ECO:0000256" key="2">
    <source>
        <dbReference type="ARBA" id="ARBA00023125"/>
    </source>
</evidence>
<dbReference type="InterPro" id="IPR000835">
    <property type="entry name" value="HTH_MarR-typ"/>
</dbReference>
<name>A0A518K6Q8_9BACT</name>
<dbReference type="GO" id="GO:0006950">
    <property type="term" value="P:response to stress"/>
    <property type="evidence" value="ECO:0007669"/>
    <property type="project" value="TreeGrafter"/>
</dbReference>
<dbReference type="PANTHER" id="PTHR33164">
    <property type="entry name" value="TRANSCRIPTIONAL REGULATOR, MARR FAMILY"/>
    <property type="match status" value="1"/>
</dbReference>
<dbReference type="InterPro" id="IPR036388">
    <property type="entry name" value="WH-like_DNA-bd_sf"/>
</dbReference>
<dbReference type="GO" id="GO:0003677">
    <property type="term" value="F:DNA binding"/>
    <property type="evidence" value="ECO:0007669"/>
    <property type="project" value="UniProtKB-KW"/>
</dbReference>
<dbReference type="SUPFAM" id="SSF46785">
    <property type="entry name" value="Winged helix' DNA-binding domain"/>
    <property type="match status" value="1"/>
</dbReference>
<accession>A0A518K6Q8</accession>
<evidence type="ECO:0000259" key="4">
    <source>
        <dbReference type="PROSITE" id="PS50995"/>
    </source>
</evidence>
<dbReference type="Proteomes" id="UP000316426">
    <property type="component" value="Chromosome"/>
</dbReference>
<dbReference type="PROSITE" id="PS01117">
    <property type="entry name" value="HTH_MARR_1"/>
    <property type="match status" value="1"/>
</dbReference>
<proteinExistence type="predicted"/>
<dbReference type="PRINTS" id="PR00598">
    <property type="entry name" value="HTHMARR"/>
</dbReference>
<reference evidence="5 6" key="1">
    <citation type="submission" date="2019-02" db="EMBL/GenBank/DDBJ databases">
        <title>Deep-cultivation of Planctomycetes and their phenomic and genomic characterization uncovers novel biology.</title>
        <authorList>
            <person name="Wiegand S."/>
            <person name="Jogler M."/>
            <person name="Boedeker C."/>
            <person name="Pinto D."/>
            <person name="Vollmers J."/>
            <person name="Rivas-Marin E."/>
            <person name="Kohn T."/>
            <person name="Peeters S.H."/>
            <person name="Heuer A."/>
            <person name="Rast P."/>
            <person name="Oberbeckmann S."/>
            <person name="Bunk B."/>
            <person name="Jeske O."/>
            <person name="Meyerdierks A."/>
            <person name="Storesund J.E."/>
            <person name="Kallscheuer N."/>
            <person name="Luecker S."/>
            <person name="Lage O.M."/>
            <person name="Pohl T."/>
            <person name="Merkel B.J."/>
            <person name="Hornburger P."/>
            <person name="Mueller R.-W."/>
            <person name="Bruemmer F."/>
            <person name="Labrenz M."/>
            <person name="Spormann A.M."/>
            <person name="Op den Camp H."/>
            <person name="Overmann J."/>
            <person name="Amann R."/>
            <person name="Jetten M.S.M."/>
            <person name="Mascher T."/>
            <person name="Medema M.H."/>
            <person name="Devos D.P."/>
            <person name="Kaster A.-K."/>
            <person name="Ovreas L."/>
            <person name="Rohde M."/>
            <person name="Galperin M.Y."/>
            <person name="Jogler C."/>
        </authorList>
    </citation>
    <scope>NUCLEOTIDE SEQUENCE [LARGE SCALE GENOMIC DNA]</scope>
    <source>
        <strain evidence="5 6">Spa11</strain>
    </source>
</reference>
<evidence type="ECO:0000256" key="3">
    <source>
        <dbReference type="ARBA" id="ARBA00023163"/>
    </source>
</evidence>
<keyword evidence="6" id="KW-1185">Reference proteome</keyword>
<keyword evidence="3" id="KW-0804">Transcription</keyword>
<feature type="domain" description="HTH marR-type" evidence="4">
    <location>
        <begin position="20"/>
        <end position="153"/>
    </location>
</feature>
<dbReference type="InterPro" id="IPR023187">
    <property type="entry name" value="Tscrpt_reg_MarR-type_CS"/>
</dbReference>
<dbReference type="EMBL" id="CP036349">
    <property type="protein sequence ID" value="QDV73479.1"/>
    <property type="molecule type" value="Genomic_DNA"/>
</dbReference>
<dbReference type="SMART" id="SM00347">
    <property type="entry name" value="HTH_MARR"/>
    <property type="match status" value="1"/>
</dbReference>
<dbReference type="Gene3D" id="1.10.10.10">
    <property type="entry name" value="Winged helix-like DNA-binding domain superfamily/Winged helix DNA-binding domain"/>
    <property type="match status" value="1"/>
</dbReference>
<gene>
    <name evidence="5" type="primary">mhqR</name>
    <name evidence="5" type="ORF">Spa11_16750</name>
</gene>
<dbReference type="PROSITE" id="PS50995">
    <property type="entry name" value="HTH_MARR_2"/>
    <property type="match status" value="1"/>
</dbReference>
<dbReference type="RefSeq" id="WP_145110540.1">
    <property type="nucleotide sequence ID" value="NZ_CP036349.1"/>
</dbReference>
<dbReference type="InterPro" id="IPR039422">
    <property type="entry name" value="MarR/SlyA-like"/>
</dbReference>
<keyword evidence="1" id="KW-0805">Transcription regulation</keyword>
<evidence type="ECO:0000313" key="5">
    <source>
        <dbReference type="EMBL" id="QDV73479.1"/>
    </source>
</evidence>
<dbReference type="KEGG" id="bmei:Spa11_16750"/>
<dbReference type="PANTHER" id="PTHR33164:SF101">
    <property type="entry name" value="TRANSCRIPTIONAL REPRESSOR MPRA"/>
    <property type="match status" value="1"/>
</dbReference>
<organism evidence="5 6">
    <name type="scientific">Botrimarina mediterranea</name>
    <dbReference type="NCBI Taxonomy" id="2528022"/>
    <lineage>
        <taxon>Bacteria</taxon>
        <taxon>Pseudomonadati</taxon>
        <taxon>Planctomycetota</taxon>
        <taxon>Planctomycetia</taxon>
        <taxon>Pirellulales</taxon>
        <taxon>Lacipirellulaceae</taxon>
        <taxon>Botrimarina</taxon>
    </lineage>
</organism>
<keyword evidence="2" id="KW-0238">DNA-binding</keyword>
<protein>
    <submittedName>
        <fullName evidence="5">HTH-type transcriptional regulator MhqR</fullName>
    </submittedName>
</protein>
<dbReference type="Pfam" id="PF01047">
    <property type="entry name" value="MarR"/>
    <property type="match status" value="1"/>
</dbReference>
<dbReference type="GO" id="GO:0003700">
    <property type="term" value="F:DNA-binding transcription factor activity"/>
    <property type="evidence" value="ECO:0007669"/>
    <property type="project" value="InterPro"/>
</dbReference>
<dbReference type="InterPro" id="IPR036390">
    <property type="entry name" value="WH_DNA-bd_sf"/>
</dbReference>